<evidence type="ECO:0000259" key="1">
    <source>
        <dbReference type="Pfam" id="PF00149"/>
    </source>
</evidence>
<comment type="caution">
    <text evidence="2">The sequence shown here is derived from an EMBL/GenBank/DDBJ whole genome shotgun (WGS) entry which is preliminary data.</text>
</comment>
<name>A0A0F9H1P5_9ZZZZ</name>
<dbReference type="Pfam" id="PF00149">
    <property type="entry name" value="Metallophos"/>
    <property type="match status" value="1"/>
</dbReference>
<dbReference type="InterPro" id="IPR004843">
    <property type="entry name" value="Calcineurin-like_PHP"/>
</dbReference>
<reference evidence="2" key="1">
    <citation type="journal article" date="2015" name="Nature">
        <title>Complex archaea that bridge the gap between prokaryotes and eukaryotes.</title>
        <authorList>
            <person name="Spang A."/>
            <person name="Saw J.H."/>
            <person name="Jorgensen S.L."/>
            <person name="Zaremba-Niedzwiedzka K."/>
            <person name="Martijn J."/>
            <person name="Lind A.E."/>
            <person name="van Eijk R."/>
            <person name="Schleper C."/>
            <person name="Guy L."/>
            <person name="Ettema T.J."/>
        </authorList>
    </citation>
    <scope>NUCLEOTIDE SEQUENCE</scope>
</reference>
<protein>
    <recommendedName>
        <fullName evidence="1">Calcineurin-like phosphoesterase domain-containing protein</fullName>
    </recommendedName>
</protein>
<proteinExistence type="predicted"/>
<dbReference type="AlphaFoldDB" id="A0A0F9H1P5"/>
<feature type="domain" description="Calcineurin-like phosphoesterase" evidence="1">
    <location>
        <begin position="11"/>
        <end position="132"/>
    </location>
</feature>
<accession>A0A0F9H1P5</accession>
<gene>
    <name evidence="2" type="ORF">LCGC14_2053610</name>
</gene>
<dbReference type="EMBL" id="LAZR01024314">
    <property type="protein sequence ID" value="KKL75565.1"/>
    <property type="molecule type" value="Genomic_DNA"/>
</dbReference>
<sequence>MSGHSHVKHALIYGDSHFPFESRPAIAVVRRIIQLVKPDVLVNIGDLFDAWQISRFPKDPRRKETFQYEIFCGIDHLNDFAKAAPKAVLYVLEGNHEERLRRTIWAMADQSRELAGLDVFEKYVNWPTILADGGMNKRWNFIPYDDQPIEIIPQLLTKHGTKLASGMGASGRTAFKEWISFGMSGMSGHSHRLGDFFHRDRNGSHRWFETGCTCEVSGKVPGSGSDQDWHQGCAVLTYTDDWFNVELVYIQDGRALWRDTVITV</sequence>
<organism evidence="2">
    <name type="scientific">marine sediment metagenome</name>
    <dbReference type="NCBI Taxonomy" id="412755"/>
    <lineage>
        <taxon>unclassified sequences</taxon>
        <taxon>metagenomes</taxon>
        <taxon>ecological metagenomes</taxon>
    </lineage>
</organism>
<dbReference type="GO" id="GO:0016787">
    <property type="term" value="F:hydrolase activity"/>
    <property type="evidence" value="ECO:0007669"/>
    <property type="project" value="InterPro"/>
</dbReference>
<dbReference type="InterPro" id="IPR029052">
    <property type="entry name" value="Metallo-depent_PP-like"/>
</dbReference>
<evidence type="ECO:0000313" key="2">
    <source>
        <dbReference type="EMBL" id="KKL75565.1"/>
    </source>
</evidence>
<dbReference type="SUPFAM" id="SSF56300">
    <property type="entry name" value="Metallo-dependent phosphatases"/>
    <property type="match status" value="1"/>
</dbReference>